<evidence type="ECO:0000313" key="2">
    <source>
        <dbReference type="Proteomes" id="UP000503505"/>
    </source>
</evidence>
<dbReference type="Proteomes" id="UP000503505">
    <property type="component" value="Chromosome"/>
</dbReference>
<gene>
    <name evidence="1" type="ORF">FSC10_13355</name>
</gene>
<dbReference type="SUPFAM" id="SSF55073">
    <property type="entry name" value="Nucleotide cyclase"/>
    <property type="match status" value="1"/>
</dbReference>
<sequence>MQANYKTYDFQKSRDRIDEILNSSDNNYEEKESIPNRDTLTFNNGYYICCSAIFIDMRGSKEFSKKHTRPVTAKIYRSYISELVAVLNSNIRLREIYIEGDCVWGVFNTPNKSDVDSILDTAAQAASLIDTLNVKLRKKKYSEITVGIACHDADVLMIKAGYSGSGINEVTWIGKLVGETADLCSKASRWNSKRTLYSKKFYDSLTDKERKRIDWINWNYTYECYEGNTIYTSMNNWVLENG</sequence>
<dbReference type="RefSeq" id="WP_163172292.1">
    <property type="nucleotide sequence ID" value="NZ_CP044463.1"/>
</dbReference>
<name>A0AAE6WWJ8_9GAMM</name>
<dbReference type="AlphaFoldDB" id="A0AAE6WWJ8"/>
<organism evidence="1 2">
    <name type="scientific">Acinetobacter schindleri</name>
    <dbReference type="NCBI Taxonomy" id="108981"/>
    <lineage>
        <taxon>Bacteria</taxon>
        <taxon>Pseudomonadati</taxon>
        <taxon>Pseudomonadota</taxon>
        <taxon>Gammaproteobacteria</taxon>
        <taxon>Moraxellales</taxon>
        <taxon>Moraxellaceae</taxon>
        <taxon>Acinetobacter</taxon>
    </lineage>
</organism>
<proteinExistence type="predicted"/>
<dbReference type="InterPro" id="IPR029787">
    <property type="entry name" value="Nucleotide_cyclase"/>
</dbReference>
<reference evidence="1 2" key="1">
    <citation type="submission" date="2019-09" db="EMBL/GenBank/DDBJ databases">
        <title>Non-baumannii Acinetobacter spp. carrying blaNDM-1 isolated in China.</title>
        <authorList>
            <person name="Cui C."/>
            <person name="Chen C."/>
            <person name="Sun J."/>
            <person name="Liu Y."/>
        </authorList>
    </citation>
    <scope>NUCLEOTIDE SEQUENCE [LARGE SCALE GENOMIC DNA]</scope>
    <source>
        <strain evidence="1 2">HZE23-1</strain>
    </source>
</reference>
<evidence type="ECO:0000313" key="1">
    <source>
        <dbReference type="EMBL" id="QIC68285.1"/>
    </source>
</evidence>
<dbReference type="Gene3D" id="3.30.70.1230">
    <property type="entry name" value="Nucleotide cyclase"/>
    <property type="match status" value="1"/>
</dbReference>
<protein>
    <submittedName>
        <fullName evidence="1">Adenylate/guanylate cyclase domain-containing protein</fullName>
    </submittedName>
</protein>
<dbReference type="EMBL" id="CP044463">
    <property type="protein sequence ID" value="QIC68285.1"/>
    <property type="molecule type" value="Genomic_DNA"/>
</dbReference>
<accession>A0AAE6WWJ8</accession>